<reference evidence="1 2" key="1">
    <citation type="submission" date="2016-04" db="EMBL/GenBank/DDBJ databases">
        <authorList>
            <person name="Regsiter A."/>
            <person name="William W."/>
        </authorList>
    </citation>
    <scope>NUCLEOTIDE SEQUENCE [LARGE SCALE GENOMIC DNA]</scope>
    <source>
        <strain evidence="1 2">92</strain>
    </source>
</reference>
<dbReference type="Proteomes" id="UP000245995">
    <property type="component" value="Chromosome CITRO92"/>
</dbReference>
<sequence>MKNKKLLINQCNKKEKDKDIYNKSILNAASIDNNEQIKNQPT</sequence>
<gene>
    <name evidence="1" type="ORF">CITRO92_2420</name>
</gene>
<dbReference type="EMBL" id="LT556085">
    <property type="protein sequence ID" value="SAZ52160.1"/>
    <property type="molecule type" value="Genomic_DNA"/>
</dbReference>
<name>A0AAX2BIV5_CITAM</name>
<organism evidence="1 2">
    <name type="scientific">Citrobacter amalonaticus</name>
    <dbReference type="NCBI Taxonomy" id="35703"/>
    <lineage>
        <taxon>Bacteria</taxon>
        <taxon>Pseudomonadati</taxon>
        <taxon>Pseudomonadota</taxon>
        <taxon>Gammaproteobacteria</taxon>
        <taxon>Enterobacterales</taxon>
        <taxon>Enterobacteriaceae</taxon>
        <taxon>Citrobacter</taxon>
    </lineage>
</organism>
<accession>A0AAX2BIV5</accession>
<evidence type="ECO:0000313" key="2">
    <source>
        <dbReference type="Proteomes" id="UP000245995"/>
    </source>
</evidence>
<dbReference type="AlphaFoldDB" id="A0AAX2BIV5"/>
<protein>
    <submittedName>
        <fullName evidence="1">Uncharacterized protein</fullName>
    </submittedName>
</protein>
<proteinExistence type="predicted"/>
<evidence type="ECO:0000313" key="1">
    <source>
        <dbReference type="EMBL" id="SAZ52160.1"/>
    </source>
</evidence>